<evidence type="ECO:0000313" key="3">
    <source>
        <dbReference type="Proteomes" id="UP000271624"/>
    </source>
</evidence>
<reference evidence="2" key="2">
    <citation type="journal article" date="2019" name="Genome Biol. Evol.">
        <title>Day and night: Metabolic profiles and evolutionary relationships of six axenic non-marine cyanobacteria.</title>
        <authorList>
            <person name="Will S.E."/>
            <person name="Henke P."/>
            <person name="Boedeker C."/>
            <person name="Huang S."/>
            <person name="Brinkmann H."/>
            <person name="Rohde M."/>
            <person name="Jarek M."/>
            <person name="Friedl T."/>
            <person name="Seufert S."/>
            <person name="Schumacher M."/>
            <person name="Overmann J."/>
            <person name="Neumann-Schaal M."/>
            <person name="Petersen J."/>
        </authorList>
    </citation>
    <scope>NUCLEOTIDE SEQUENCE [LARGE SCALE GENOMIC DNA]</scope>
    <source>
        <strain evidence="2">PCC 7102</strain>
    </source>
</reference>
<dbReference type="AlphaFoldDB" id="A0A433V6Q1"/>
<evidence type="ECO:0000256" key="1">
    <source>
        <dbReference type="SAM" id="MobiDB-lite"/>
    </source>
</evidence>
<feature type="region of interest" description="Disordered" evidence="1">
    <location>
        <begin position="241"/>
        <end position="261"/>
    </location>
</feature>
<dbReference type="Proteomes" id="UP000271624">
    <property type="component" value="Unassembled WGS sequence"/>
</dbReference>
<accession>A0A433V6Q1</accession>
<dbReference type="EMBL" id="RSCL01000018">
    <property type="protein sequence ID" value="RUT01751.1"/>
    <property type="molecule type" value="Genomic_DNA"/>
</dbReference>
<dbReference type="OrthoDB" id="509960at2"/>
<evidence type="ECO:0000313" key="2">
    <source>
        <dbReference type="EMBL" id="RUT01751.1"/>
    </source>
</evidence>
<protein>
    <recommendedName>
        <fullName evidence="4">DUF4351 domain-containing protein</fullName>
    </recommendedName>
</protein>
<organism evidence="2 3">
    <name type="scientific">Dulcicalothrix desertica PCC 7102</name>
    <dbReference type="NCBI Taxonomy" id="232991"/>
    <lineage>
        <taxon>Bacteria</taxon>
        <taxon>Bacillati</taxon>
        <taxon>Cyanobacteriota</taxon>
        <taxon>Cyanophyceae</taxon>
        <taxon>Nostocales</taxon>
        <taxon>Calotrichaceae</taxon>
        <taxon>Dulcicalothrix</taxon>
    </lineage>
</organism>
<evidence type="ECO:0008006" key="4">
    <source>
        <dbReference type="Google" id="ProtNLM"/>
    </source>
</evidence>
<keyword evidence="3" id="KW-1185">Reference proteome</keyword>
<gene>
    <name evidence="2" type="ORF">DSM106972_063740</name>
</gene>
<dbReference type="RefSeq" id="WP_127084574.1">
    <property type="nucleotide sequence ID" value="NZ_RSCL01000018.1"/>
</dbReference>
<name>A0A433V6Q1_9CYAN</name>
<proteinExistence type="predicted"/>
<reference evidence="2" key="1">
    <citation type="submission" date="2018-12" db="EMBL/GenBank/DDBJ databases">
        <authorList>
            <person name="Will S."/>
            <person name="Neumann-Schaal M."/>
            <person name="Henke P."/>
        </authorList>
    </citation>
    <scope>NUCLEOTIDE SEQUENCE</scope>
    <source>
        <strain evidence="2">PCC 7102</strain>
    </source>
</reference>
<sequence length="318" mass="36429">MTIFIHDQFSKDYLEALLAPSGKVESPKRVSGEIRLIDVYFTPDSQQKANLQSLGLLGQFAQYPAILEPYRNAATADEIGDCLLKQLEVKAFLRRKANRGKSNKKNKNKKADKKLKSSEIPKVWILTPTASKRKLSYFGASARKGWPKGVYFLAPGLRAAIVAIHQLPKIPETLWLRVLGRGKVQERAIDELQALPDNNPYKEVGLELLYNLRNNLAAEKKTNETDRELIMRLKPLYQQEKEQIQQQSRQEGRQEGRQEERRTTIENLLRVRFGSVDNELQSIVETLLPLSPEEFTPLLIQLSQLPREELLVRFGRQS</sequence>
<comment type="caution">
    <text evidence="2">The sequence shown here is derived from an EMBL/GenBank/DDBJ whole genome shotgun (WGS) entry which is preliminary data.</text>
</comment>
<feature type="compositionally biased region" description="Basic and acidic residues" evidence="1">
    <location>
        <begin position="250"/>
        <end position="261"/>
    </location>
</feature>